<evidence type="ECO:0000256" key="1">
    <source>
        <dbReference type="SAM" id="Phobius"/>
    </source>
</evidence>
<evidence type="ECO:0000313" key="2">
    <source>
        <dbReference type="EMBL" id="KOX74722.1"/>
    </source>
</evidence>
<keyword evidence="1" id="KW-0812">Transmembrane</keyword>
<organism evidence="2 3">
    <name type="scientific">Melipona quadrifasciata</name>
    <dbReference type="NCBI Taxonomy" id="166423"/>
    <lineage>
        <taxon>Eukaryota</taxon>
        <taxon>Metazoa</taxon>
        <taxon>Ecdysozoa</taxon>
        <taxon>Arthropoda</taxon>
        <taxon>Hexapoda</taxon>
        <taxon>Insecta</taxon>
        <taxon>Pterygota</taxon>
        <taxon>Neoptera</taxon>
        <taxon>Endopterygota</taxon>
        <taxon>Hymenoptera</taxon>
        <taxon>Apocrita</taxon>
        <taxon>Aculeata</taxon>
        <taxon>Apoidea</taxon>
        <taxon>Anthophila</taxon>
        <taxon>Apidae</taxon>
        <taxon>Melipona</taxon>
    </lineage>
</organism>
<dbReference type="Proteomes" id="UP000053105">
    <property type="component" value="Unassembled WGS sequence"/>
</dbReference>
<keyword evidence="1" id="KW-1133">Transmembrane helix</keyword>
<name>A0A0N0BGL4_9HYME</name>
<sequence length="201" mass="22648">MKNCQKCEHFAPMQTLDQALTTLIAVRHNNDIHIKRHKSLACAVLILISIMSRMRQTEANTGQRGIDCTGGNLSGANAVAIASATVVYAPFKYTKCMLELHIRKTYSQQNFLFNNILTPCHVRMAEFYTSYSAFGSIAISLFYAVWIPAKSLFVFLQTLGYDFPGFYSTTTRRNRAWKKYESKNFSVKGTDAKVKCGKKCA</sequence>
<protein>
    <submittedName>
        <fullName evidence="2">Uncharacterized protein</fullName>
    </submittedName>
</protein>
<reference evidence="2 3" key="1">
    <citation type="submission" date="2015-07" db="EMBL/GenBank/DDBJ databases">
        <title>The genome of Melipona quadrifasciata.</title>
        <authorList>
            <person name="Pan H."/>
            <person name="Kapheim K."/>
        </authorList>
    </citation>
    <scope>NUCLEOTIDE SEQUENCE [LARGE SCALE GENOMIC DNA]</scope>
    <source>
        <strain evidence="2">0111107301</strain>
        <tissue evidence="2">Whole body</tissue>
    </source>
</reference>
<gene>
    <name evidence="2" type="ORF">WN51_13157</name>
</gene>
<proteinExistence type="predicted"/>
<dbReference type="AlphaFoldDB" id="A0A0N0BGL4"/>
<keyword evidence="3" id="KW-1185">Reference proteome</keyword>
<dbReference type="EMBL" id="KQ435783">
    <property type="protein sequence ID" value="KOX74722.1"/>
    <property type="molecule type" value="Genomic_DNA"/>
</dbReference>
<keyword evidence="1" id="KW-0472">Membrane</keyword>
<accession>A0A0N0BGL4</accession>
<evidence type="ECO:0000313" key="3">
    <source>
        <dbReference type="Proteomes" id="UP000053105"/>
    </source>
</evidence>
<feature type="transmembrane region" description="Helical" evidence="1">
    <location>
        <begin position="127"/>
        <end position="146"/>
    </location>
</feature>